<dbReference type="InterPro" id="IPR004197">
    <property type="entry name" value="Cellulase_Ig-like"/>
</dbReference>
<evidence type="ECO:0000256" key="3">
    <source>
        <dbReference type="ARBA" id="ARBA00023277"/>
    </source>
</evidence>
<dbReference type="EMBL" id="JEME01002598">
    <property type="protein sequence ID" value="KYG03752.1"/>
    <property type="molecule type" value="Genomic_DNA"/>
</dbReference>
<proteinExistence type="inferred from homology"/>
<evidence type="ECO:0000256" key="8">
    <source>
        <dbReference type="SAM" id="MobiDB-lite"/>
    </source>
</evidence>
<feature type="domain" description="Glycoside hydrolase family 9" evidence="9">
    <location>
        <begin position="182"/>
        <end position="652"/>
    </location>
</feature>
<reference evidence="11 12" key="1">
    <citation type="submission" date="2014-02" db="EMBL/GenBank/DDBJ databases">
        <title>The small core and large imbalanced accessory genome model reveals a collaborative survival strategy of Sorangium cellulosum strains in nature.</title>
        <authorList>
            <person name="Han K."/>
            <person name="Peng R."/>
            <person name="Blom J."/>
            <person name="Li Y.-Z."/>
        </authorList>
    </citation>
    <scope>NUCLEOTIDE SEQUENCE [LARGE SCALE GENOMIC DNA]</scope>
    <source>
        <strain evidence="11 12">So0007-03</strain>
    </source>
</reference>
<dbReference type="PANTHER" id="PTHR22298">
    <property type="entry name" value="ENDO-1,4-BETA-GLUCANASE"/>
    <property type="match status" value="1"/>
</dbReference>
<dbReference type="GO" id="GO:0030245">
    <property type="term" value="P:cellulose catabolic process"/>
    <property type="evidence" value="ECO:0007669"/>
    <property type="project" value="UniProtKB-KW"/>
</dbReference>
<dbReference type="Proteomes" id="UP000075502">
    <property type="component" value="Unassembled WGS sequence"/>
</dbReference>
<dbReference type="SUPFAM" id="SSF48208">
    <property type="entry name" value="Six-hairpin glycosidases"/>
    <property type="match status" value="1"/>
</dbReference>
<accession>A0A150TGG2</accession>
<keyword evidence="7" id="KW-0136">Cellulose degradation</keyword>
<protein>
    <recommendedName>
        <fullName evidence="7">Endoglucanase</fullName>
        <ecNumber evidence="7">3.2.1.4</ecNumber>
    </recommendedName>
</protein>
<dbReference type="InterPro" id="IPR013783">
    <property type="entry name" value="Ig-like_fold"/>
</dbReference>
<evidence type="ECO:0000256" key="2">
    <source>
        <dbReference type="ARBA" id="ARBA00022801"/>
    </source>
</evidence>
<dbReference type="CDD" id="cd02850">
    <property type="entry name" value="E_set_Cellulase_N"/>
    <property type="match status" value="1"/>
</dbReference>
<name>A0A150TGG2_SORCE</name>
<comment type="similarity">
    <text evidence="1 6 7">Belongs to the glycosyl hydrolase 9 (cellulase E) family.</text>
</comment>
<dbReference type="Gene3D" id="2.60.40.10">
    <property type="entry name" value="Immunoglobulins"/>
    <property type="match status" value="1"/>
</dbReference>
<dbReference type="InterPro" id="IPR001701">
    <property type="entry name" value="Glyco_hydro_9"/>
</dbReference>
<dbReference type="PROSITE" id="PS00592">
    <property type="entry name" value="GH9_2"/>
    <property type="match status" value="1"/>
</dbReference>
<dbReference type="InterPro" id="IPR008928">
    <property type="entry name" value="6-hairpin_glycosidase_sf"/>
</dbReference>
<dbReference type="Pfam" id="PF00759">
    <property type="entry name" value="Glyco_hydro_9"/>
    <property type="match status" value="1"/>
</dbReference>
<evidence type="ECO:0000256" key="5">
    <source>
        <dbReference type="ARBA" id="ARBA00023326"/>
    </source>
</evidence>
<dbReference type="EC" id="3.2.1.4" evidence="7"/>
<dbReference type="PROSITE" id="PS51257">
    <property type="entry name" value="PROKAR_LIPOPROTEIN"/>
    <property type="match status" value="1"/>
</dbReference>
<keyword evidence="3 6" id="KW-0119">Carbohydrate metabolism</keyword>
<organism evidence="11 12">
    <name type="scientific">Sorangium cellulosum</name>
    <name type="common">Polyangium cellulosum</name>
    <dbReference type="NCBI Taxonomy" id="56"/>
    <lineage>
        <taxon>Bacteria</taxon>
        <taxon>Pseudomonadati</taxon>
        <taxon>Myxococcota</taxon>
        <taxon>Polyangia</taxon>
        <taxon>Polyangiales</taxon>
        <taxon>Polyangiaceae</taxon>
        <taxon>Sorangium</taxon>
    </lineage>
</organism>
<dbReference type="Gene3D" id="1.50.10.10">
    <property type="match status" value="1"/>
</dbReference>
<feature type="region of interest" description="Disordered" evidence="8">
    <location>
        <begin position="45"/>
        <end position="87"/>
    </location>
</feature>
<keyword evidence="5 6" id="KW-0624">Polysaccharide degradation</keyword>
<dbReference type="Pfam" id="PF02927">
    <property type="entry name" value="CelD_N"/>
    <property type="match status" value="1"/>
</dbReference>
<comment type="caution">
    <text evidence="11">The sequence shown here is derived from an EMBL/GenBank/DDBJ whole genome shotgun (WGS) entry which is preliminary data.</text>
</comment>
<evidence type="ECO:0000259" key="9">
    <source>
        <dbReference type="Pfam" id="PF00759"/>
    </source>
</evidence>
<dbReference type="InterPro" id="IPR014756">
    <property type="entry name" value="Ig_E-set"/>
</dbReference>
<evidence type="ECO:0000313" key="11">
    <source>
        <dbReference type="EMBL" id="KYG03752.1"/>
    </source>
</evidence>
<sequence length="664" mass="69430">MLCAGRSAGWKRSWLSLGGSLLLALVGGLTAVGCGDDGSSNGANNGSGGAGASGGAGGEGGEGGVGASGGGGAGGAGGEEPVETVPPSGSELIRVNQVGYLPAAAKVATVVAAADKPHAWELVDAAGTVVDSGATRVVGDDAASGEHVHTIDFSDFTTVGEGYKLRVGTVSSHPFDVSPTLYSQMKYDALAYFYHNRSGIEILEQYVGPDHARPAGHKPDEAPCADGIGCTYTLDVTGGWYDAGDHGKYVVNGGISAWTLLNQYERFVALGSTAGDFGDGKLKIPESANEIPDLLDEARWEIDFMLKMQVPQGETNAGMVHHKIHDLAWTGLPLAPHEDTQPRFLRPVSTAATLNLAATAAQAARIWKELDPAFSAKCLEAATRAWTAAKANPKVTLPNEGMVAGGGAYGDSNLDDEFYWAAAELFLTTGDAAYKTELAASDYSKELIGVDGTFSAMTWGQVDGLGAISLAVVEAQHAAAEREAARTQLIAIADKYLEAVATEGYRVPFTVGAGGYPWGSNSFVLNNMLVLALAHDFTGEQKYFDGVASGADYLLGRNPMDKSYVSGYGENPLENPHHRFWAAQVDPEYPSAPPGAVSGGPNSGLEDEVAQEALDETAERAKCAPQRCYLDDIGAWSVNEITINWNGPFAWTVAWLDEKAKTAQ</sequence>
<evidence type="ECO:0000256" key="7">
    <source>
        <dbReference type="RuleBase" id="RU361166"/>
    </source>
</evidence>
<evidence type="ECO:0000256" key="6">
    <source>
        <dbReference type="PROSITE-ProRule" id="PRU10059"/>
    </source>
</evidence>
<evidence type="ECO:0000259" key="10">
    <source>
        <dbReference type="Pfam" id="PF02927"/>
    </source>
</evidence>
<evidence type="ECO:0000313" key="12">
    <source>
        <dbReference type="Proteomes" id="UP000075502"/>
    </source>
</evidence>
<keyword evidence="2 6" id="KW-0378">Hydrolase</keyword>
<keyword evidence="4 6" id="KW-0326">Glycosidase</keyword>
<feature type="active site" evidence="6">
    <location>
        <position position="577"/>
    </location>
</feature>
<feature type="domain" description="Cellulase Ig-like" evidence="10">
    <location>
        <begin position="92"/>
        <end position="171"/>
    </location>
</feature>
<comment type="catalytic activity">
    <reaction evidence="7">
        <text>Endohydrolysis of (1-&gt;4)-beta-D-glucosidic linkages in cellulose, lichenin and cereal beta-D-glucans.</text>
        <dbReference type="EC" id="3.2.1.4"/>
    </reaction>
</comment>
<gene>
    <name evidence="11" type="ORF">BE21_04475</name>
</gene>
<evidence type="ECO:0000256" key="1">
    <source>
        <dbReference type="ARBA" id="ARBA00007072"/>
    </source>
</evidence>
<feature type="compositionally biased region" description="Gly residues" evidence="8">
    <location>
        <begin position="45"/>
        <end position="78"/>
    </location>
</feature>
<evidence type="ECO:0000256" key="4">
    <source>
        <dbReference type="ARBA" id="ARBA00023295"/>
    </source>
</evidence>
<dbReference type="AlphaFoldDB" id="A0A150TGG2"/>
<dbReference type="InterPro" id="IPR012341">
    <property type="entry name" value="6hp_glycosidase-like_sf"/>
</dbReference>
<dbReference type="GO" id="GO:0008810">
    <property type="term" value="F:cellulase activity"/>
    <property type="evidence" value="ECO:0007669"/>
    <property type="project" value="UniProtKB-EC"/>
</dbReference>
<dbReference type="InterPro" id="IPR018221">
    <property type="entry name" value="Glyco_hydro_9_His_AS"/>
</dbReference>
<dbReference type="SUPFAM" id="SSF81296">
    <property type="entry name" value="E set domains"/>
    <property type="match status" value="1"/>
</dbReference>